<feature type="region of interest" description="Disordered" evidence="1">
    <location>
        <begin position="30"/>
        <end position="69"/>
    </location>
</feature>
<proteinExistence type="predicted"/>
<gene>
    <name evidence="2" type="primary">A09p026430.1_BraROA</name>
    <name evidence="2" type="ORF">IGI04_034982</name>
</gene>
<keyword evidence="3" id="KW-1185">Reference proteome</keyword>
<protein>
    <submittedName>
        <fullName evidence="2">Uncharacterized protein</fullName>
    </submittedName>
</protein>
<evidence type="ECO:0000256" key="1">
    <source>
        <dbReference type="SAM" id="MobiDB-lite"/>
    </source>
</evidence>
<accession>A0ABQ7LAB8</accession>
<comment type="caution">
    <text evidence="2">The sequence shown here is derived from an EMBL/GenBank/DDBJ whole genome shotgun (WGS) entry which is preliminary data.</text>
</comment>
<dbReference type="Proteomes" id="UP000823674">
    <property type="component" value="Chromosome A09"/>
</dbReference>
<organism evidence="2 3">
    <name type="scientific">Brassica rapa subsp. trilocularis</name>
    <dbReference type="NCBI Taxonomy" id="1813537"/>
    <lineage>
        <taxon>Eukaryota</taxon>
        <taxon>Viridiplantae</taxon>
        <taxon>Streptophyta</taxon>
        <taxon>Embryophyta</taxon>
        <taxon>Tracheophyta</taxon>
        <taxon>Spermatophyta</taxon>
        <taxon>Magnoliopsida</taxon>
        <taxon>eudicotyledons</taxon>
        <taxon>Gunneridae</taxon>
        <taxon>Pentapetalae</taxon>
        <taxon>rosids</taxon>
        <taxon>malvids</taxon>
        <taxon>Brassicales</taxon>
        <taxon>Brassicaceae</taxon>
        <taxon>Brassiceae</taxon>
        <taxon>Brassica</taxon>
    </lineage>
</organism>
<evidence type="ECO:0000313" key="3">
    <source>
        <dbReference type="Proteomes" id="UP000823674"/>
    </source>
</evidence>
<feature type="compositionally biased region" description="Basic and acidic residues" evidence="1">
    <location>
        <begin position="30"/>
        <end position="43"/>
    </location>
</feature>
<name>A0ABQ7LAB8_BRACM</name>
<evidence type="ECO:0000313" key="2">
    <source>
        <dbReference type="EMBL" id="KAG5383512.1"/>
    </source>
</evidence>
<reference evidence="2 3" key="1">
    <citation type="submission" date="2021-03" db="EMBL/GenBank/DDBJ databases">
        <authorList>
            <person name="King G.J."/>
            <person name="Bancroft I."/>
            <person name="Baten A."/>
            <person name="Bloomfield J."/>
            <person name="Borpatragohain P."/>
            <person name="He Z."/>
            <person name="Irish N."/>
            <person name="Irwin J."/>
            <person name="Liu K."/>
            <person name="Mauleon R.P."/>
            <person name="Moore J."/>
            <person name="Morris R."/>
            <person name="Ostergaard L."/>
            <person name="Wang B."/>
            <person name="Wells R."/>
        </authorList>
    </citation>
    <scope>NUCLEOTIDE SEQUENCE [LARGE SCALE GENOMIC DNA]</scope>
    <source>
        <strain evidence="2">R-o-18</strain>
        <tissue evidence="2">Leaf</tissue>
    </source>
</reference>
<sequence length="69" mass="7558">SSISLVSRPPAVEINHVMSKIHCDDHDRLHKDNEGDKKIDHIRLSGPVGSNPSNGPLQPEQQNLLGTVE</sequence>
<feature type="non-terminal residue" evidence="2">
    <location>
        <position position="1"/>
    </location>
</feature>
<feature type="compositionally biased region" description="Polar residues" evidence="1">
    <location>
        <begin position="48"/>
        <end position="69"/>
    </location>
</feature>
<dbReference type="EMBL" id="JADBGQ010000008">
    <property type="protein sequence ID" value="KAG5383512.1"/>
    <property type="molecule type" value="Genomic_DNA"/>
</dbReference>